<keyword evidence="2 11" id="KW-0963">Cytoplasm</keyword>
<comment type="function">
    <text evidence="11">Catalyzes the attachment of tyrosine to tRNA(Tyr) in a two-step reaction: tyrosine is first activated by ATP to form Tyr-AMP and then transferred to the acceptor end of tRNA(Tyr).</text>
</comment>
<evidence type="ECO:0000256" key="9">
    <source>
        <dbReference type="ARBA" id="ARBA00048248"/>
    </source>
</evidence>
<feature type="domain" description="Tyrosine--tRNA ligase SYY-like C-terminal" evidence="13">
    <location>
        <begin position="364"/>
        <end position="417"/>
    </location>
</feature>
<evidence type="ECO:0000313" key="15">
    <source>
        <dbReference type="Proteomes" id="UP000564677"/>
    </source>
</evidence>
<keyword evidence="6 12" id="KW-0694">RNA-binding</keyword>
<dbReference type="Pfam" id="PF22421">
    <property type="entry name" value="SYY_C-terminal"/>
    <property type="match status" value="1"/>
</dbReference>
<organism evidence="14 15">
    <name type="scientific">Sphingomonas leidyi</name>
    <dbReference type="NCBI Taxonomy" id="68569"/>
    <lineage>
        <taxon>Bacteria</taxon>
        <taxon>Pseudomonadati</taxon>
        <taxon>Pseudomonadota</taxon>
        <taxon>Alphaproteobacteria</taxon>
        <taxon>Sphingomonadales</taxon>
        <taxon>Sphingomonadaceae</taxon>
        <taxon>Sphingomonas</taxon>
    </lineage>
</organism>
<dbReference type="InterPro" id="IPR024088">
    <property type="entry name" value="Tyr-tRNA-ligase_bac-type"/>
</dbReference>
<dbReference type="SUPFAM" id="SSF52374">
    <property type="entry name" value="Nucleotidylyl transferase"/>
    <property type="match status" value="1"/>
</dbReference>
<feature type="binding site" evidence="11">
    <location>
        <position position="268"/>
    </location>
    <ligand>
        <name>ATP</name>
        <dbReference type="ChEBI" id="CHEBI:30616"/>
    </ligand>
</feature>
<evidence type="ECO:0000256" key="1">
    <source>
        <dbReference type="ARBA" id="ARBA00004496"/>
    </source>
</evidence>
<dbReference type="Gene3D" id="3.10.290.10">
    <property type="entry name" value="RNA-binding S4 domain"/>
    <property type="match status" value="1"/>
</dbReference>
<dbReference type="EMBL" id="JAASQV010000001">
    <property type="protein sequence ID" value="NIJ64118.1"/>
    <property type="molecule type" value="Genomic_DNA"/>
</dbReference>
<evidence type="ECO:0000256" key="2">
    <source>
        <dbReference type="ARBA" id="ARBA00022490"/>
    </source>
</evidence>
<dbReference type="InterPro" id="IPR036986">
    <property type="entry name" value="S4_RNA-bd_sf"/>
</dbReference>
<feature type="binding site" evidence="11">
    <location>
        <position position="205"/>
    </location>
    <ligand>
        <name>L-tyrosine</name>
        <dbReference type="ChEBI" id="CHEBI:58315"/>
    </ligand>
</feature>
<dbReference type="FunFam" id="1.10.240.10:FF:000001">
    <property type="entry name" value="Tyrosine--tRNA ligase"/>
    <property type="match status" value="1"/>
</dbReference>
<feature type="binding site" evidence="11">
    <location>
        <position position="209"/>
    </location>
    <ligand>
        <name>L-tyrosine</name>
        <dbReference type="ChEBI" id="CHEBI:58315"/>
    </ligand>
</feature>
<dbReference type="AlphaFoldDB" id="A0A7X5UXS8"/>
<keyword evidence="8 11" id="KW-0030">Aminoacyl-tRNA synthetase</keyword>
<dbReference type="InterPro" id="IPR024107">
    <property type="entry name" value="Tyr-tRNA-ligase_bac_1"/>
</dbReference>
<keyword evidence="5 11" id="KW-0067">ATP-binding</keyword>
<keyword evidence="4 11" id="KW-0547">Nucleotide-binding</keyword>
<evidence type="ECO:0000259" key="13">
    <source>
        <dbReference type="Pfam" id="PF22421"/>
    </source>
</evidence>
<sequence length="437" mass="47978">MRYSAHSPDLSHILAGDDAPARLGYAARIMTEFKSDLLRLLSTRGYIHQVTDPEALDDLATRQVVPGYIGFDPTAPSLHVGSLVQIMLLRRLQQAGHKPIVLMGGGTGKIGDPSFKDEARKLMTDETIRANVASIKTVFEKFLTFGDGPSDAVMVDNADWLDKLEYIPFLRDIGRHFSINRMLSFDSVKLRLDREQSLSFLEFNYMILQGYDFLELSRRAACRLQMGGSDQWGNIVNGIELARRVDGTEVYGVTTPLITTADGGKMGKTMSGAVWLNEDQLPAFDYWQFWRNTDDRDVGRFLRLFTDLPLDEIARLEALEGAGINEAKKILANEATAMCRGRAAAEEAAETARKVFEEGSAGGSLPTHPVAGGSIAVVDGLIALGLCPSKGEARRKIAEGAIRVDDQVVHDPMLEIAVTAPVKLSFGRKRHGMLVPA</sequence>
<evidence type="ECO:0000256" key="3">
    <source>
        <dbReference type="ARBA" id="ARBA00022598"/>
    </source>
</evidence>
<dbReference type="EC" id="6.1.1.1" evidence="11"/>
<reference evidence="14 15" key="1">
    <citation type="submission" date="2020-03" db="EMBL/GenBank/DDBJ databases">
        <title>Genomic Encyclopedia of Type Strains, Phase IV (KMG-IV): sequencing the most valuable type-strain genomes for metagenomic binning, comparative biology and taxonomic classification.</title>
        <authorList>
            <person name="Goeker M."/>
        </authorList>
    </citation>
    <scope>NUCLEOTIDE SEQUENCE [LARGE SCALE GENOMIC DNA]</scope>
    <source>
        <strain evidence="14 15">DSM 4733</strain>
    </source>
</reference>
<dbReference type="Gene3D" id="1.10.240.10">
    <property type="entry name" value="Tyrosyl-Transfer RNA Synthetase"/>
    <property type="match status" value="1"/>
</dbReference>
<dbReference type="CDD" id="cd00165">
    <property type="entry name" value="S4"/>
    <property type="match status" value="1"/>
</dbReference>
<evidence type="ECO:0000256" key="6">
    <source>
        <dbReference type="ARBA" id="ARBA00022884"/>
    </source>
</evidence>
<dbReference type="PROSITE" id="PS50889">
    <property type="entry name" value="S4"/>
    <property type="match status" value="1"/>
</dbReference>
<evidence type="ECO:0000256" key="12">
    <source>
        <dbReference type="PROSITE-ProRule" id="PRU00182"/>
    </source>
</evidence>
<dbReference type="FunFam" id="3.40.50.620:FF:000008">
    <property type="entry name" value="Tyrosine--tRNA ligase"/>
    <property type="match status" value="1"/>
</dbReference>
<dbReference type="InterPro" id="IPR002307">
    <property type="entry name" value="Tyr-tRNA-ligase"/>
</dbReference>
<keyword evidence="3 11" id="KW-0436">Ligase</keyword>
<comment type="subcellular location">
    <subcellularLocation>
        <location evidence="1 11">Cytoplasm</location>
    </subcellularLocation>
</comment>
<evidence type="ECO:0000256" key="7">
    <source>
        <dbReference type="ARBA" id="ARBA00022917"/>
    </source>
</evidence>
<feature type="short sequence motif" description="'KMSKS' region" evidence="11">
    <location>
        <begin position="265"/>
        <end position="269"/>
    </location>
</feature>
<dbReference type="InterPro" id="IPR014729">
    <property type="entry name" value="Rossmann-like_a/b/a_fold"/>
</dbReference>
<evidence type="ECO:0000256" key="4">
    <source>
        <dbReference type="ARBA" id="ARBA00022741"/>
    </source>
</evidence>
<dbReference type="Proteomes" id="UP000564677">
    <property type="component" value="Unassembled WGS sequence"/>
</dbReference>
<dbReference type="HAMAP" id="MF_02006">
    <property type="entry name" value="Tyr_tRNA_synth_type1"/>
    <property type="match status" value="1"/>
</dbReference>
<dbReference type="InterPro" id="IPR002305">
    <property type="entry name" value="aa-tRNA-synth_Ic"/>
</dbReference>
<comment type="similarity">
    <text evidence="10 11">Belongs to the class-I aminoacyl-tRNA synthetase family. TyrS type 1 subfamily.</text>
</comment>
<dbReference type="GO" id="GO:0005829">
    <property type="term" value="C:cytosol"/>
    <property type="evidence" value="ECO:0007669"/>
    <property type="project" value="TreeGrafter"/>
</dbReference>
<dbReference type="GO" id="GO:0003723">
    <property type="term" value="F:RNA binding"/>
    <property type="evidence" value="ECO:0007669"/>
    <property type="project" value="UniProtKB-KW"/>
</dbReference>
<evidence type="ECO:0000313" key="14">
    <source>
        <dbReference type="EMBL" id="NIJ64118.1"/>
    </source>
</evidence>
<dbReference type="SUPFAM" id="SSF55174">
    <property type="entry name" value="Alpha-L RNA-binding motif"/>
    <property type="match status" value="1"/>
</dbReference>
<dbReference type="Pfam" id="PF00579">
    <property type="entry name" value="tRNA-synt_1b"/>
    <property type="match status" value="1"/>
</dbReference>
<dbReference type="InterPro" id="IPR054608">
    <property type="entry name" value="SYY-like_C"/>
</dbReference>
<dbReference type="PANTHER" id="PTHR11766:SF0">
    <property type="entry name" value="TYROSINE--TRNA LIGASE, MITOCHONDRIAL"/>
    <property type="match status" value="1"/>
</dbReference>
<evidence type="ECO:0000256" key="11">
    <source>
        <dbReference type="HAMAP-Rule" id="MF_02006"/>
    </source>
</evidence>
<feature type="short sequence motif" description="'HIGH' region" evidence="11">
    <location>
        <begin position="73"/>
        <end position="82"/>
    </location>
</feature>
<dbReference type="GO" id="GO:0004831">
    <property type="term" value="F:tyrosine-tRNA ligase activity"/>
    <property type="evidence" value="ECO:0007669"/>
    <property type="project" value="UniProtKB-UniRule"/>
</dbReference>
<dbReference type="GO" id="GO:0006437">
    <property type="term" value="P:tyrosyl-tRNA aminoacylation"/>
    <property type="evidence" value="ECO:0007669"/>
    <property type="project" value="UniProtKB-UniRule"/>
</dbReference>
<protein>
    <recommendedName>
        <fullName evidence="11">Tyrosine--tRNA ligase</fullName>
        <ecNumber evidence="11">6.1.1.1</ecNumber>
    </recommendedName>
    <alternativeName>
        <fullName evidence="11">Tyrosyl-tRNA synthetase</fullName>
        <shortName evidence="11">TyrRS</shortName>
    </alternativeName>
</protein>
<evidence type="ECO:0000256" key="5">
    <source>
        <dbReference type="ARBA" id="ARBA00022840"/>
    </source>
</evidence>
<dbReference type="PRINTS" id="PR01040">
    <property type="entry name" value="TRNASYNTHTYR"/>
</dbReference>
<dbReference type="GO" id="GO:0042803">
    <property type="term" value="F:protein homodimerization activity"/>
    <property type="evidence" value="ECO:0007669"/>
    <property type="project" value="UniProtKB-ARBA"/>
</dbReference>
<comment type="subunit">
    <text evidence="11">Homodimer.</text>
</comment>
<accession>A0A7X5UXS8</accession>
<comment type="catalytic activity">
    <reaction evidence="9 11">
        <text>tRNA(Tyr) + L-tyrosine + ATP = L-tyrosyl-tRNA(Tyr) + AMP + diphosphate + H(+)</text>
        <dbReference type="Rhea" id="RHEA:10220"/>
        <dbReference type="Rhea" id="RHEA-COMP:9706"/>
        <dbReference type="Rhea" id="RHEA-COMP:9707"/>
        <dbReference type="ChEBI" id="CHEBI:15378"/>
        <dbReference type="ChEBI" id="CHEBI:30616"/>
        <dbReference type="ChEBI" id="CHEBI:33019"/>
        <dbReference type="ChEBI" id="CHEBI:58315"/>
        <dbReference type="ChEBI" id="CHEBI:78442"/>
        <dbReference type="ChEBI" id="CHEBI:78536"/>
        <dbReference type="ChEBI" id="CHEBI:456215"/>
        <dbReference type="EC" id="6.1.1.1"/>
    </reaction>
</comment>
<dbReference type="PANTHER" id="PTHR11766">
    <property type="entry name" value="TYROSYL-TRNA SYNTHETASE"/>
    <property type="match status" value="1"/>
</dbReference>
<keyword evidence="7 11" id="KW-0648">Protein biosynthesis</keyword>
<dbReference type="NCBIfam" id="TIGR00234">
    <property type="entry name" value="tyrS"/>
    <property type="match status" value="1"/>
</dbReference>
<keyword evidence="15" id="KW-1185">Reference proteome</keyword>
<proteinExistence type="inferred from homology"/>
<name>A0A7X5UXS8_9SPHN</name>
<dbReference type="GO" id="GO:0005524">
    <property type="term" value="F:ATP binding"/>
    <property type="evidence" value="ECO:0007669"/>
    <property type="project" value="UniProtKB-UniRule"/>
</dbReference>
<evidence type="ECO:0000256" key="8">
    <source>
        <dbReference type="ARBA" id="ARBA00023146"/>
    </source>
</evidence>
<evidence type="ECO:0000256" key="10">
    <source>
        <dbReference type="ARBA" id="ARBA00060965"/>
    </source>
</evidence>
<feature type="binding site" evidence="11">
    <location>
        <position position="68"/>
    </location>
    <ligand>
        <name>L-tyrosine</name>
        <dbReference type="ChEBI" id="CHEBI:58315"/>
    </ligand>
</feature>
<dbReference type="CDD" id="cd00805">
    <property type="entry name" value="TyrRS_core"/>
    <property type="match status" value="1"/>
</dbReference>
<gene>
    <name evidence="11" type="primary">tyrS</name>
    <name evidence="14" type="ORF">FHR20_001049</name>
</gene>
<dbReference type="Gene3D" id="3.40.50.620">
    <property type="entry name" value="HUPs"/>
    <property type="match status" value="1"/>
</dbReference>
<comment type="caution">
    <text evidence="14">The sequence shown here is derived from an EMBL/GenBank/DDBJ whole genome shotgun (WGS) entry which is preliminary data.</text>
</comment>